<comment type="caution">
    <text evidence="3">The sequence shown here is derived from an EMBL/GenBank/DDBJ whole genome shotgun (WGS) entry which is preliminary data.</text>
</comment>
<feature type="transmembrane region" description="Helical" evidence="1">
    <location>
        <begin position="100"/>
        <end position="133"/>
    </location>
</feature>
<feature type="domain" description="DUF4064" evidence="2">
    <location>
        <begin position="2"/>
        <end position="111"/>
    </location>
</feature>
<keyword evidence="1" id="KW-0812">Transmembrane</keyword>
<evidence type="ECO:0000313" key="3">
    <source>
        <dbReference type="EMBL" id="MFC7321625.1"/>
    </source>
</evidence>
<dbReference type="EMBL" id="JBHTBY010000010">
    <property type="protein sequence ID" value="MFC7321625.1"/>
    <property type="molecule type" value="Genomic_DNA"/>
</dbReference>
<gene>
    <name evidence="3" type="ORF">ACFQMN_12135</name>
</gene>
<evidence type="ECO:0000313" key="4">
    <source>
        <dbReference type="Proteomes" id="UP001596494"/>
    </source>
</evidence>
<dbReference type="InterPro" id="IPR025273">
    <property type="entry name" value="DUF4064"/>
</dbReference>
<reference evidence="4" key="1">
    <citation type="journal article" date="2019" name="Int. J. Syst. Evol. Microbiol.">
        <title>The Global Catalogue of Microorganisms (GCM) 10K type strain sequencing project: providing services to taxonomists for standard genome sequencing and annotation.</title>
        <authorList>
            <consortium name="The Broad Institute Genomics Platform"/>
            <consortium name="The Broad Institute Genome Sequencing Center for Infectious Disease"/>
            <person name="Wu L."/>
            <person name="Ma J."/>
        </authorList>
    </citation>
    <scope>NUCLEOTIDE SEQUENCE [LARGE SCALE GENOMIC DNA]</scope>
    <source>
        <strain evidence="4">CCUG 73951</strain>
    </source>
</reference>
<evidence type="ECO:0000256" key="1">
    <source>
        <dbReference type="SAM" id="Phobius"/>
    </source>
</evidence>
<proteinExistence type="predicted"/>
<accession>A0ABW2K674</accession>
<keyword evidence="1" id="KW-0472">Membrane</keyword>
<sequence>MKRTVEIIFTIIGAVFYGLAIGIGALFVNLDSNPQTRAELESILAQDPNVDPNQISVDQLINGVATGAWIVIAAAILAIVLGILSIVFLKGNKKPKAAGIILIVSGVLLTFGTFGLGLFGGVAYLVAGIVALVRKPKQPVVEQETNESY</sequence>
<dbReference type="RefSeq" id="WP_289216872.1">
    <property type="nucleotide sequence ID" value="NZ_JAPVRC010000009.1"/>
</dbReference>
<name>A0ABW2K674_9BACI</name>
<keyword evidence="1" id="KW-1133">Transmembrane helix</keyword>
<dbReference type="Proteomes" id="UP001596494">
    <property type="component" value="Unassembled WGS sequence"/>
</dbReference>
<dbReference type="Pfam" id="PF13273">
    <property type="entry name" value="DUF4064"/>
    <property type="match status" value="1"/>
</dbReference>
<keyword evidence="4" id="KW-1185">Reference proteome</keyword>
<feature type="transmembrane region" description="Helical" evidence="1">
    <location>
        <begin position="68"/>
        <end position="88"/>
    </location>
</feature>
<protein>
    <submittedName>
        <fullName evidence="3">DUF4064 domain-containing protein</fullName>
    </submittedName>
</protein>
<feature type="transmembrane region" description="Helical" evidence="1">
    <location>
        <begin position="7"/>
        <end position="28"/>
    </location>
</feature>
<evidence type="ECO:0000259" key="2">
    <source>
        <dbReference type="Pfam" id="PF13273"/>
    </source>
</evidence>
<organism evidence="3 4">
    <name type="scientific">Halobacillus campisalis</name>
    <dbReference type="NCBI Taxonomy" id="435909"/>
    <lineage>
        <taxon>Bacteria</taxon>
        <taxon>Bacillati</taxon>
        <taxon>Bacillota</taxon>
        <taxon>Bacilli</taxon>
        <taxon>Bacillales</taxon>
        <taxon>Bacillaceae</taxon>
        <taxon>Halobacillus</taxon>
    </lineage>
</organism>